<gene>
    <name evidence="1" type="ORF">RSO01_37090</name>
</gene>
<evidence type="ECO:0000313" key="1">
    <source>
        <dbReference type="EMBL" id="GEP56543.1"/>
    </source>
</evidence>
<dbReference type="Proteomes" id="UP000321058">
    <property type="component" value="Unassembled WGS sequence"/>
</dbReference>
<protein>
    <submittedName>
        <fullName evidence="1">Uncharacterized protein</fullName>
    </submittedName>
</protein>
<name>A0A512NC66_9HYPH</name>
<organism evidence="1 2">
    <name type="scientific">Reyranella soli</name>
    <dbReference type="NCBI Taxonomy" id="1230389"/>
    <lineage>
        <taxon>Bacteria</taxon>
        <taxon>Pseudomonadati</taxon>
        <taxon>Pseudomonadota</taxon>
        <taxon>Alphaproteobacteria</taxon>
        <taxon>Hyphomicrobiales</taxon>
        <taxon>Reyranellaceae</taxon>
        <taxon>Reyranella</taxon>
    </lineage>
</organism>
<sequence>MPLESDLYAPVKALLEGQGYVVKGEVRGCDVVGVRGEESPVIVELKRVFGLGLVMQGVDRLALSDRVYLAVGQWPKQMKNVKKLCRRLGLGLLVVAHERADVVLDPQPYKPRANKRKAGRLLGEHRRRVGDPNLGGSAMRAPLMTAYRQEALRCAALLASNGPMAPKAMRAAANVPNVAKILQHDHYGWFERVERGVYTLTPRGRSGLEEFSVRTPST</sequence>
<evidence type="ECO:0000313" key="2">
    <source>
        <dbReference type="Proteomes" id="UP000321058"/>
    </source>
</evidence>
<proteinExistence type="predicted"/>
<accession>A0A512NC66</accession>
<dbReference type="InterPro" id="IPR018679">
    <property type="entry name" value="DUF2161"/>
</dbReference>
<dbReference type="OrthoDB" id="9795163at2"/>
<comment type="caution">
    <text evidence="1">The sequence shown here is derived from an EMBL/GenBank/DDBJ whole genome shotgun (WGS) entry which is preliminary data.</text>
</comment>
<dbReference type="Pfam" id="PF09929">
    <property type="entry name" value="DUF2161"/>
    <property type="match status" value="1"/>
</dbReference>
<keyword evidence="2" id="KW-1185">Reference proteome</keyword>
<dbReference type="EMBL" id="BKAJ01000066">
    <property type="protein sequence ID" value="GEP56543.1"/>
    <property type="molecule type" value="Genomic_DNA"/>
</dbReference>
<dbReference type="RefSeq" id="WP_147150622.1">
    <property type="nucleotide sequence ID" value="NZ_BKAJ01000066.1"/>
</dbReference>
<dbReference type="AlphaFoldDB" id="A0A512NC66"/>
<reference evidence="1 2" key="1">
    <citation type="submission" date="2019-07" db="EMBL/GenBank/DDBJ databases">
        <title>Whole genome shotgun sequence of Reyranella soli NBRC 108950.</title>
        <authorList>
            <person name="Hosoyama A."/>
            <person name="Uohara A."/>
            <person name="Ohji S."/>
            <person name="Ichikawa N."/>
        </authorList>
    </citation>
    <scope>NUCLEOTIDE SEQUENCE [LARGE SCALE GENOMIC DNA]</scope>
    <source>
        <strain evidence="1 2">NBRC 108950</strain>
    </source>
</reference>